<evidence type="ECO:0000313" key="3">
    <source>
        <dbReference type="Proteomes" id="UP000030764"/>
    </source>
</evidence>
<reference evidence="2 3" key="1">
    <citation type="journal article" date="2014" name="Nat. Genet.">
        <title>Genome and transcriptome of the porcine whipworm Trichuris suis.</title>
        <authorList>
            <person name="Jex A.R."/>
            <person name="Nejsum P."/>
            <person name="Schwarz E.M."/>
            <person name="Hu L."/>
            <person name="Young N.D."/>
            <person name="Hall R.S."/>
            <person name="Korhonen P.K."/>
            <person name="Liao S."/>
            <person name="Thamsborg S."/>
            <person name="Xia J."/>
            <person name="Xu P."/>
            <person name="Wang S."/>
            <person name="Scheerlinck J.P."/>
            <person name="Hofmann A."/>
            <person name="Sternberg P.W."/>
            <person name="Wang J."/>
            <person name="Gasser R.B."/>
        </authorList>
    </citation>
    <scope>NUCLEOTIDE SEQUENCE [LARGE SCALE GENOMIC DNA]</scope>
    <source>
        <strain evidence="2">DCEP-RM93F</strain>
        <strain evidence="1">DCEP-RM93M</strain>
    </source>
</reference>
<dbReference type="EMBL" id="KL363183">
    <property type="protein sequence ID" value="KFD58787.1"/>
    <property type="molecule type" value="Genomic_DNA"/>
</dbReference>
<gene>
    <name evidence="1" type="ORF">M513_00480</name>
    <name evidence="2" type="ORF">M514_00480</name>
</gene>
<accession>A0A085NRH6</accession>
<organism evidence="2">
    <name type="scientific">Trichuris suis</name>
    <name type="common">pig whipworm</name>
    <dbReference type="NCBI Taxonomy" id="68888"/>
    <lineage>
        <taxon>Eukaryota</taxon>
        <taxon>Metazoa</taxon>
        <taxon>Ecdysozoa</taxon>
        <taxon>Nematoda</taxon>
        <taxon>Enoplea</taxon>
        <taxon>Dorylaimia</taxon>
        <taxon>Trichinellida</taxon>
        <taxon>Trichuridae</taxon>
        <taxon>Trichuris</taxon>
    </lineage>
</organism>
<dbReference type="Proteomes" id="UP000030758">
    <property type="component" value="Unassembled WGS sequence"/>
</dbReference>
<keyword evidence="3" id="KW-1185">Reference proteome</keyword>
<dbReference type="AlphaFoldDB" id="A0A085NRH6"/>
<name>A0A085NRH6_9BILA</name>
<evidence type="ECO:0000313" key="1">
    <source>
        <dbReference type="EMBL" id="KFD58787.1"/>
    </source>
</evidence>
<dbReference type="EMBL" id="KL367479">
    <property type="protein sequence ID" value="KFD72072.1"/>
    <property type="molecule type" value="Genomic_DNA"/>
</dbReference>
<sequence length="79" mass="8826">MLACSTVKALFGIRGASMPASLLVSNGWALLGGSQRIRLVSFVGPSFFTRLTERRRFLVLFVFEVPLIWNPQQQTTIAR</sequence>
<dbReference type="Proteomes" id="UP000030764">
    <property type="component" value="Unassembled WGS sequence"/>
</dbReference>
<evidence type="ECO:0000313" key="2">
    <source>
        <dbReference type="EMBL" id="KFD72072.1"/>
    </source>
</evidence>
<protein>
    <submittedName>
        <fullName evidence="2">Uncharacterized protein</fullName>
    </submittedName>
</protein>
<proteinExistence type="predicted"/>